<sequence>MVQLCFVIDLRTLPPPLLVDLKQSLLQLANFYAISSSSSSARKSDTLSDKIGLCYVVKNRLTSSDELMIAYRPVGNFNLRDFHHAVNNLPSDAFLPDIDSISDVMISDVLSERVLYSWQGKDIERRVIVITSILPEDVNSVMQKSLSDAADKCVSVDFAVFQQKSSHLTDSRENINNFRRCISHLDNCSVQTYITDFRSFNGLVKRWLQVLKDDMDKPLQARLVFKDDLLDSVNHIFCNLLPPVNPIANGFSQCQTCRCHGIPLGDAEKKLNMFSCPVTGSNLETCDVNENSVRVGEKTILFLPSFHNSLKLLPIYSPINLIVTERINLASLDEGLIMGASFVMTPSPYYAIETNSDDTDQSDMNAKLFQGLSSVLHSMDQGLICSSNCDLETMTEAPYLCYYILQPSDNGSMLMRRLAGAEEVKQAPDNRLIESTVNKDVENSVQACLLKVDLAEGNQCRESNFGLDREMLDTQVVTITEECGLI</sequence>
<evidence type="ECO:0000313" key="1">
    <source>
        <dbReference type="EMBL" id="PNY06720.1"/>
    </source>
</evidence>
<dbReference type="PANTHER" id="PTHR38390:SF2">
    <property type="entry name" value="OS01G0103900 PROTEIN"/>
    <property type="match status" value="1"/>
</dbReference>
<evidence type="ECO:0000313" key="2">
    <source>
        <dbReference type="Proteomes" id="UP000236291"/>
    </source>
</evidence>
<name>A0A2K3NUK6_TRIPR</name>
<dbReference type="EMBL" id="ASHM01001462">
    <property type="protein sequence ID" value="PNY06720.1"/>
    <property type="molecule type" value="Genomic_DNA"/>
</dbReference>
<gene>
    <name evidence="1" type="ORF">L195_g003196</name>
</gene>
<keyword evidence="1" id="KW-0238">DNA-binding</keyword>
<dbReference type="PANTHER" id="PTHR38390">
    <property type="entry name" value="OS01G0103900 PROTEIN"/>
    <property type="match status" value="1"/>
</dbReference>
<accession>A0A2K3NUK6</accession>
<reference evidence="1 2" key="2">
    <citation type="journal article" date="2017" name="Front. Plant Sci.">
        <title>Gene Classification and Mining of Molecular Markers Useful in Red Clover (Trifolium pratense) Breeding.</title>
        <authorList>
            <person name="Istvanek J."/>
            <person name="Dluhosova J."/>
            <person name="Dluhos P."/>
            <person name="Patkova L."/>
            <person name="Nedelnik J."/>
            <person name="Repkova J."/>
        </authorList>
    </citation>
    <scope>NUCLEOTIDE SEQUENCE [LARGE SCALE GENOMIC DNA]</scope>
    <source>
        <strain evidence="2">cv. Tatra</strain>
        <tissue evidence="1">Young leaves</tissue>
    </source>
</reference>
<dbReference type="GO" id="GO:0003677">
    <property type="term" value="F:DNA binding"/>
    <property type="evidence" value="ECO:0007669"/>
    <property type="project" value="UniProtKB-KW"/>
</dbReference>
<keyword evidence="1" id="KW-0371">Homeobox</keyword>
<organism evidence="1 2">
    <name type="scientific">Trifolium pratense</name>
    <name type="common">Red clover</name>
    <dbReference type="NCBI Taxonomy" id="57577"/>
    <lineage>
        <taxon>Eukaryota</taxon>
        <taxon>Viridiplantae</taxon>
        <taxon>Streptophyta</taxon>
        <taxon>Embryophyta</taxon>
        <taxon>Tracheophyta</taxon>
        <taxon>Spermatophyta</taxon>
        <taxon>Magnoliopsida</taxon>
        <taxon>eudicotyledons</taxon>
        <taxon>Gunneridae</taxon>
        <taxon>Pentapetalae</taxon>
        <taxon>rosids</taxon>
        <taxon>fabids</taxon>
        <taxon>Fabales</taxon>
        <taxon>Fabaceae</taxon>
        <taxon>Papilionoideae</taxon>
        <taxon>50 kb inversion clade</taxon>
        <taxon>NPAAA clade</taxon>
        <taxon>Hologalegina</taxon>
        <taxon>IRL clade</taxon>
        <taxon>Trifolieae</taxon>
        <taxon>Trifolium</taxon>
    </lineage>
</organism>
<dbReference type="STRING" id="57577.A0A2K3NUK6"/>
<dbReference type="Proteomes" id="UP000236291">
    <property type="component" value="Unassembled WGS sequence"/>
</dbReference>
<protein>
    <submittedName>
        <fullName evidence="1">NDX1 homeobox protein</fullName>
    </submittedName>
</protein>
<reference evidence="1 2" key="1">
    <citation type="journal article" date="2014" name="Am. J. Bot.">
        <title>Genome assembly and annotation for red clover (Trifolium pratense; Fabaceae).</title>
        <authorList>
            <person name="Istvanek J."/>
            <person name="Jaros M."/>
            <person name="Krenek A."/>
            <person name="Repkova J."/>
        </authorList>
    </citation>
    <scope>NUCLEOTIDE SEQUENCE [LARGE SCALE GENOMIC DNA]</scope>
    <source>
        <strain evidence="2">cv. Tatra</strain>
        <tissue evidence="1">Young leaves</tissue>
    </source>
</reference>
<proteinExistence type="predicted"/>
<dbReference type="AlphaFoldDB" id="A0A2K3NUK6"/>
<comment type="caution">
    <text evidence="1">The sequence shown here is derived from an EMBL/GenBank/DDBJ whole genome shotgun (WGS) entry which is preliminary data.</text>
</comment>